<name>A0A0S1MJX7_PHAPC</name>
<evidence type="ECO:0000313" key="1">
    <source>
        <dbReference type="EMBL" id="ALL41206.1"/>
    </source>
</evidence>
<dbReference type="AlphaFoldDB" id="A0A0S1MJX7"/>
<accession>A0A0S1MJX7</accession>
<protein>
    <submittedName>
        <fullName evidence="1">Uncharacterized protein</fullName>
    </submittedName>
</protein>
<dbReference type="EMBL" id="KT247117">
    <property type="protein sequence ID" value="ALL41206.1"/>
    <property type="molecule type" value="mRNA"/>
</dbReference>
<proteinExistence type="evidence at transcript level"/>
<reference evidence="1" key="1">
    <citation type="submission" date="2015-07" db="EMBL/GenBank/DDBJ databases">
        <title>Elucidating the P. pachyrhizi secretome and potential effectors.</title>
        <authorList>
            <person name="de Carvalho M.C.C.G."/>
            <person name="Nascimento L.C."/>
            <person name="Darben L.M."/>
            <person name="Polizel-Podanosqui A.M."/>
            <person name="Lopes-Caitar V.S."/>
            <person name="Rocha C.S."/>
            <person name="Qi M."/>
            <person name="Carazolle M."/>
            <person name="Kuwahara M.K."/>
            <person name="Pereira G.A.G."/>
            <person name="Abdelnoor R.V."/>
            <person name="Whitham S.A."/>
            <person name="Marcelino-Guimaraes F.C."/>
        </authorList>
    </citation>
    <scope>NUCLEOTIDE SEQUENCE</scope>
</reference>
<organism evidence="1">
    <name type="scientific">Phakopsora pachyrhizi</name>
    <name type="common">Asian soybean rust disease fungus</name>
    <dbReference type="NCBI Taxonomy" id="170000"/>
    <lineage>
        <taxon>Eukaryota</taxon>
        <taxon>Fungi</taxon>
        <taxon>Dikarya</taxon>
        <taxon>Basidiomycota</taxon>
        <taxon>Pucciniomycotina</taxon>
        <taxon>Pucciniomycetes</taxon>
        <taxon>Pucciniales</taxon>
        <taxon>Phakopsoraceae</taxon>
        <taxon>Phakopsora</taxon>
    </lineage>
</organism>
<sequence>MSFLLPVCLPVLPPSTTSLSSWKNWLTTVCLFNICNSLFPLSRSS</sequence>